<organism evidence="6 7">
    <name type="scientific">Stackebrandtia endophytica</name>
    <dbReference type="NCBI Taxonomy" id="1496996"/>
    <lineage>
        <taxon>Bacteria</taxon>
        <taxon>Bacillati</taxon>
        <taxon>Actinomycetota</taxon>
        <taxon>Actinomycetes</taxon>
        <taxon>Glycomycetales</taxon>
        <taxon>Glycomycetaceae</taxon>
        <taxon>Stackebrandtia</taxon>
    </lineage>
</organism>
<reference evidence="6 7" key="1">
    <citation type="submission" date="2019-06" db="EMBL/GenBank/DDBJ databases">
        <title>Sequencing the genomes of 1000 actinobacteria strains.</title>
        <authorList>
            <person name="Klenk H.-P."/>
        </authorList>
    </citation>
    <scope>NUCLEOTIDE SEQUENCE [LARGE SCALE GENOMIC DNA]</scope>
    <source>
        <strain evidence="6 7">DSM 45928</strain>
    </source>
</reference>
<keyword evidence="3" id="KW-0804">Transcription</keyword>
<dbReference type="Gene3D" id="1.10.357.10">
    <property type="entry name" value="Tetracycline Repressor, domain 2"/>
    <property type="match status" value="1"/>
</dbReference>
<comment type="caution">
    <text evidence="6">The sequence shown here is derived from an EMBL/GenBank/DDBJ whole genome shotgun (WGS) entry which is preliminary data.</text>
</comment>
<protein>
    <submittedName>
        <fullName evidence="6">TetR family transcriptional regulator</fullName>
    </submittedName>
</protein>
<dbReference type="EMBL" id="VFOW01000001">
    <property type="protein sequence ID" value="TQL76994.1"/>
    <property type="molecule type" value="Genomic_DNA"/>
</dbReference>
<keyword evidence="1" id="KW-0805">Transcription regulation</keyword>
<feature type="domain" description="HTH tetR-type" evidence="5">
    <location>
        <begin position="20"/>
        <end position="80"/>
    </location>
</feature>
<evidence type="ECO:0000313" key="7">
    <source>
        <dbReference type="Proteomes" id="UP000317043"/>
    </source>
</evidence>
<proteinExistence type="predicted"/>
<dbReference type="Pfam" id="PF00440">
    <property type="entry name" value="TetR_N"/>
    <property type="match status" value="1"/>
</dbReference>
<dbReference type="PANTHER" id="PTHR30055:SF234">
    <property type="entry name" value="HTH-TYPE TRANSCRIPTIONAL REGULATOR BETI"/>
    <property type="match status" value="1"/>
</dbReference>
<evidence type="ECO:0000313" key="6">
    <source>
        <dbReference type="EMBL" id="TQL76994.1"/>
    </source>
</evidence>
<evidence type="ECO:0000256" key="4">
    <source>
        <dbReference type="PROSITE-ProRule" id="PRU00335"/>
    </source>
</evidence>
<evidence type="ECO:0000256" key="1">
    <source>
        <dbReference type="ARBA" id="ARBA00023015"/>
    </source>
</evidence>
<dbReference type="PROSITE" id="PS50977">
    <property type="entry name" value="HTH_TETR_2"/>
    <property type="match status" value="1"/>
</dbReference>
<keyword evidence="2 4" id="KW-0238">DNA-binding</keyword>
<evidence type="ECO:0000256" key="2">
    <source>
        <dbReference type="ARBA" id="ARBA00023125"/>
    </source>
</evidence>
<name>A0A543AWQ7_9ACTN</name>
<dbReference type="GO" id="GO:0000976">
    <property type="term" value="F:transcription cis-regulatory region binding"/>
    <property type="evidence" value="ECO:0007669"/>
    <property type="project" value="TreeGrafter"/>
</dbReference>
<dbReference type="PANTHER" id="PTHR30055">
    <property type="entry name" value="HTH-TYPE TRANSCRIPTIONAL REGULATOR RUTR"/>
    <property type="match status" value="1"/>
</dbReference>
<keyword evidence="7" id="KW-1185">Reference proteome</keyword>
<dbReference type="PRINTS" id="PR00455">
    <property type="entry name" value="HTHTETR"/>
</dbReference>
<sequence>MVDGPDRRRYESLRRTAQAKETRAQIAVAARELFISRGWAATTIRDVAELAGVSVPTVYSAYQNKTGLALALADAANLSADLTRMVAELEADDGSPQRQLAAMAGYDRRLFELQGELIVRIREAGRSTPELAEVYRNGRRGADQTRYQVFESWPQGTLRPGLDIDGAVDIYAALCNVDVYLTLTVEREWNPDRVEEWWGGVLERELLAPGR</sequence>
<dbReference type="AlphaFoldDB" id="A0A543AWQ7"/>
<feature type="DNA-binding region" description="H-T-H motif" evidence="4">
    <location>
        <begin position="43"/>
        <end position="62"/>
    </location>
</feature>
<dbReference type="OrthoDB" id="4823039at2"/>
<accession>A0A543AWQ7</accession>
<dbReference type="InterPro" id="IPR001647">
    <property type="entry name" value="HTH_TetR"/>
</dbReference>
<gene>
    <name evidence="6" type="ORF">FB566_2538</name>
</gene>
<dbReference type="InterPro" id="IPR050109">
    <property type="entry name" value="HTH-type_TetR-like_transc_reg"/>
</dbReference>
<dbReference type="GO" id="GO:0003700">
    <property type="term" value="F:DNA-binding transcription factor activity"/>
    <property type="evidence" value="ECO:0007669"/>
    <property type="project" value="TreeGrafter"/>
</dbReference>
<dbReference type="RefSeq" id="WP_142039225.1">
    <property type="nucleotide sequence ID" value="NZ_JBHTGS010000001.1"/>
</dbReference>
<dbReference type="SUPFAM" id="SSF46689">
    <property type="entry name" value="Homeodomain-like"/>
    <property type="match status" value="1"/>
</dbReference>
<dbReference type="InterPro" id="IPR009057">
    <property type="entry name" value="Homeodomain-like_sf"/>
</dbReference>
<evidence type="ECO:0000256" key="3">
    <source>
        <dbReference type="ARBA" id="ARBA00023163"/>
    </source>
</evidence>
<dbReference type="InParanoid" id="A0A543AWQ7"/>
<evidence type="ECO:0000259" key="5">
    <source>
        <dbReference type="PROSITE" id="PS50977"/>
    </source>
</evidence>
<dbReference type="Proteomes" id="UP000317043">
    <property type="component" value="Unassembled WGS sequence"/>
</dbReference>